<keyword evidence="5" id="KW-1185">Reference proteome</keyword>
<gene>
    <name evidence="4" type="ORF">F5878DRAFT_624679</name>
</gene>
<dbReference type="InterPro" id="IPR050769">
    <property type="entry name" value="NAT_camello-type"/>
</dbReference>
<keyword evidence="2" id="KW-0472">Membrane</keyword>
<dbReference type="Proteomes" id="UP001163846">
    <property type="component" value="Unassembled WGS sequence"/>
</dbReference>
<dbReference type="InterPro" id="IPR000182">
    <property type="entry name" value="GNAT_dom"/>
</dbReference>
<evidence type="ECO:0000313" key="4">
    <source>
        <dbReference type="EMBL" id="KAJ3836635.1"/>
    </source>
</evidence>
<name>A0AA38P5R1_9AGAR</name>
<dbReference type="Gene3D" id="3.40.630.30">
    <property type="match status" value="1"/>
</dbReference>
<accession>A0AA38P5R1</accession>
<proteinExistence type="predicted"/>
<feature type="domain" description="N-acetyltransferase" evidence="3">
    <location>
        <begin position="100"/>
        <end position="255"/>
    </location>
</feature>
<evidence type="ECO:0000256" key="2">
    <source>
        <dbReference type="SAM" id="Phobius"/>
    </source>
</evidence>
<keyword evidence="2" id="KW-0812">Transmembrane</keyword>
<sequence length="255" mass="28895">MDLEHKPLTTAKDSVVIRPFYPSDASQVLNVYFTGLVSGVDSAGYFAVTRAFLHWTPMYIAYILSFSGGGVLLLALRTDFQILGLVIVLLSCCFILLIYYRIRNTFLGYYQDGLRHDMTDISQYYRQDHEKNGSPIRCFWVAEIPSMTSETGYEVVGCVALDCSTNNNGPLMGELKRLFVLPTCRKRGIGTKLMQTVIAFAKEKKISSLQLETTNFQPVAREMYSRLGWYHSATRDSDFEAGGMKMNFVEYMLPL</sequence>
<dbReference type="PANTHER" id="PTHR13947">
    <property type="entry name" value="GNAT FAMILY N-ACETYLTRANSFERASE"/>
    <property type="match status" value="1"/>
</dbReference>
<evidence type="ECO:0000256" key="1">
    <source>
        <dbReference type="ARBA" id="ARBA00022679"/>
    </source>
</evidence>
<comment type="caution">
    <text evidence="4">The sequence shown here is derived from an EMBL/GenBank/DDBJ whole genome shotgun (WGS) entry which is preliminary data.</text>
</comment>
<reference evidence="4" key="1">
    <citation type="submission" date="2022-08" db="EMBL/GenBank/DDBJ databases">
        <authorList>
            <consortium name="DOE Joint Genome Institute"/>
            <person name="Min B."/>
            <person name="Riley R."/>
            <person name="Sierra-Patev S."/>
            <person name="Naranjo-Ortiz M."/>
            <person name="Looney B."/>
            <person name="Konkel Z."/>
            <person name="Slot J.C."/>
            <person name="Sakamoto Y."/>
            <person name="Steenwyk J.L."/>
            <person name="Rokas A."/>
            <person name="Carro J."/>
            <person name="Camarero S."/>
            <person name="Ferreira P."/>
            <person name="Molpeceres G."/>
            <person name="Ruiz-Duenas F.J."/>
            <person name="Serrano A."/>
            <person name="Henrissat B."/>
            <person name="Drula E."/>
            <person name="Hughes K.W."/>
            <person name="Mata J.L."/>
            <person name="Ishikawa N.K."/>
            <person name="Vargas-Isla R."/>
            <person name="Ushijima S."/>
            <person name="Smith C.A."/>
            <person name="Ahrendt S."/>
            <person name="Andreopoulos W."/>
            <person name="He G."/>
            <person name="Labutti K."/>
            <person name="Lipzen A."/>
            <person name="Ng V."/>
            <person name="Sandor L."/>
            <person name="Barry K."/>
            <person name="Martinez A.T."/>
            <person name="Xiao Y."/>
            <person name="Gibbons J.G."/>
            <person name="Terashima K."/>
            <person name="Hibbett D.S."/>
            <person name="Grigoriev I.V."/>
        </authorList>
    </citation>
    <scope>NUCLEOTIDE SEQUENCE</scope>
    <source>
        <strain evidence="4">TFB9207</strain>
    </source>
</reference>
<feature type="transmembrane region" description="Helical" evidence="2">
    <location>
        <begin position="82"/>
        <end position="100"/>
    </location>
</feature>
<evidence type="ECO:0000313" key="5">
    <source>
        <dbReference type="Proteomes" id="UP001163846"/>
    </source>
</evidence>
<dbReference type="Pfam" id="PF00583">
    <property type="entry name" value="Acetyltransf_1"/>
    <property type="match status" value="1"/>
</dbReference>
<dbReference type="GO" id="GO:0008080">
    <property type="term" value="F:N-acetyltransferase activity"/>
    <property type="evidence" value="ECO:0007669"/>
    <property type="project" value="InterPro"/>
</dbReference>
<evidence type="ECO:0000259" key="3">
    <source>
        <dbReference type="PROSITE" id="PS51186"/>
    </source>
</evidence>
<dbReference type="CDD" id="cd04301">
    <property type="entry name" value="NAT_SF"/>
    <property type="match status" value="1"/>
</dbReference>
<dbReference type="AlphaFoldDB" id="A0AA38P5R1"/>
<dbReference type="InterPro" id="IPR016181">
    <property type="entry name" value="Acyl_CoA_acyltransferase"/>
</dbReference>
<feature type="transmembrane region" description="Helical" evidence="2">
    <location>
        <begin position="59"/>
        <end position="76"/>
    </location>
</feature>
<dbReference type="EMBL" id="MU806305">
    <property type="protein sequence ID" value="KAJ3836635.1"/>
    <property type="molecule type" value="Genomic_DNA"/>
</dbReference>
<protein>
    <submittedName>
        <fullName evidence="4">Acyl-CoA N-acyltransferase</fullName>
    </submittedName>
</protein>
<keyword evidence="2" id="KW-1133">Transmembrane helix</keyword>
<organism evidence="4 5">
    <name type="scientific">Lentinula raphanica</name>
    <dbReference type="NCBI Taxonomy" id="153919"/>
    <lineage>
        <taxon>Eukaryota</taxon>
        <taxon>Fungi</taxon>
        <taxon>Dikarya</taxon>
        <taxon>Basidiomycota</taxon>
        <taxon>Agaricomycotina</taxon>
        <taxon>Agaricomycetes</taxon>
        <taxon>Agaricomycetidae</taxon>
        <taxon>Agaricales</taxon>
        <taxon>Marasmiineae</taxon>
        <taxon>Omphalotaceae</taxon>
        <taxon>Lentinula</taxon>
    </lineage>
</organism>
<dbReference type="SUPFAM" id="SSF55729">
    <property type="entry name" value="Acyl-CoA N-acyltransferases (Nat)"/>
    <property type="match status" value="1"/>
</dbReference>
<dbReference type="PANTHER" id="PTHR13947:SF37">
    <property type="entry name" value="LD18367P"/>
    <property type="match status" value="1"/>
</dbReference>
<dbReference type="PROSITE" id="PS51186">
    <property type="entry name" value="GNAT"/>
    <property type="match status" value="1"/>
</dbReference>
<keyword evidence="1" id="KW-0808">Transferase</keyword>